<evidence type="ECO:0000256" key="1">
    <source>
        <dbReference type="ARBA" id="ARBA00023015"/>
    </source>
</evidence>
<dbReference type="PANTHER" id="PTHR30146:SF24">
    <property type="entry name" value="XYLOSE OPERON REGULATORY PROTEIN"/>
    <property type="match status" value="1"/>
</dbReference>
<dbReference type="InterPro" id="IPR036457">
    <property type="entry name" value="PPM-type-like_dom_sf"/>
</dbReference>
<feature type="compositionally biased region" description="Polar residues" evidence="4">
    <location>
        <begin position="8"/>
        <end position="20"/>
    </location>
</feature>
<dbReference type="GO" id="GO:0000976">
    <property type="term" value="F:transcription cis-regulatory region binding"/>
    <property type="evidence" value="ECO:0007669"/>
    <property type="project" value="TreeGrafter"/>
</dbReference>
<evidence type="ECO:0000256" key="4">
    <source>
        <dbReference type="SAM" id="MobiDB-lite"/>
    </source>
</evidence>
<dbReference type="SUPFAM" id="SSF53822">
    <property type="entry name" value="Periplasmic binding protein-like I"/>
    <property type="match status" value="1"/>
</dbReference>
<dbReference type="STRING" id="1499966.U14_00261"/>
<keyword evidence="3" id="KW-0804">Transcription</keyword>
<gene>
    <name evidence="6" type="ORF">U14_00261</name>
</gene>
<dbReference type="PANTHER" id="PTHR30146">
    <property type="entry name" value="LACI-RELATED TRANSCRIPTIONAL REPRESSOR"/>
    <property type="match status" value="1"/>
</dbReference>
<proteinExistence type="predicted"/>
<sequence length="830" mass="90906">MLSPAISDISSTTPQPTSARPTIGFLTHGLWDAYGQALWHGVIDAASAADANVFCFPGGDLRQERETPEAQANFAYDLVSSDNVDGLVLSGAPLSNFVGLDGFQRFCDRFHGLALAIVSAALPGIPSVLLDNYQGMRETVAHLVEAHGCRRIAFIPGPSTNPEATIRYQAYCDTLRDYGLPLDPALVASPGAWNHASGWQAVAELLDQRQARFEALISANDGMAIGALEALQARGISVPDEMLLTGFGDGGDVHILTPPFTTARQPSYEQAHQATQFVLARLRGKSVPEETYLPTRLVIRQSCGCLESYATRAESVTETASIQPFASAFANCQDVVWRELAQLIDAGSARAQEWARRLTSAFIGEITGQTPGQFLRALNQGLSYLNTASRSVSEGEDALAILRRHASPFLHGAERSRADDLWQQARLFIAATAKRQEQFHTWQQKEYLQAVRQIEGALITTFDLHGICDVLTAAMPRLGVPSCYVALYEHPGQAASQARLILAYHDGRVAELPADGLLFPACQLAPPEVFPRHRRYNIVVEPLYFRTEQLGFALFEVGPRDGSVYEGLRTTLSSALQGALLLQRVNAHAAEIAAAYEEIRVLNTRLQEENLRMSAELDVSRRIQQMILPQPEELQQIEGLDIVGYMQPADEVGGDYYDVFNVNNMTHIGIGDVTGHGLESGILMLMVQTAIRTLIEHGESDPVTFLSTLNRVVMKNASRMRVDKTLTLAFVNYQHGLLKIAGQHEDLLVARRGGRVERVDTFYLGFPLGLEEDIARFVAEATITLEPGDGVVLYTDGITEAASPDGELYGLERLCATLSRHWEQPAEAIK</sequence>
<evidence type="ECO:0000313" key="6">
    <source>
        <dbReference type="EMBL" id="GAK49043.1"/>
    </source>
</evidence>
<evidence type="ECO:0000259" key="5">
    <source>
        <dbReference type="SMART" id="SM00331"/>
    </source>
</evidence>
<dbReference type="InterPro" id="IPR046335">
    <property type="entry name" value="LacI/GalR-like_sensor"/>
</dbReference>
<keyword evidence="1" id="KW-0805">Transcription regulation</keyword>
<name>A0A0S6VV34_9BACT</name>
<dbReference type="InterPro" id="IPR028082">
    <property type="entry name" value="Peripla_BP_I"/>
</dbReference>
<dbReference type="Proteomes" id="UP000030700">
    <property type="component" value="Unassembled WGS sequence"/>
</dbReference>
<evidence type="ECO:0000313" key="7">
    <source>
        <dbReference type="Proteomes" id="UP000030700"/>
    </source>
</evidence>
<dbReference type="Gene3D" id="3.40.50.2300">
    <property type="match status" value="2"/>
</dbReference>
<dbReference type="Pfam" id="PF07228">
    <property type="entry name" value="SpoIIE"/>
    <property type="match status" value="1"/>
</dbReference>
<dbReference type="Pfam" id="PF13377">
    <property type="entry name" value="Peripla_BP_3"/>
    <property type="match status" value="1"/>
</dbReference>
<dbReference type="HOGENOM" id="CLU_017577_0_0_0"/>
<dbReference type="AlphaFoldDB" id="A0A0S6VV34"/>
<organism evidence="6">
    <name type="scientific">Candidatus Moduliflexus flocculans</name>
    <dbReference type="NCBI Taxonomy" id="1499966"/>
    <lineage>
        <taxon>Bacteria</taxon>
        <taxon>Candidatus Moduliflexota</taxon>
        <taxon>Candidatus Moduliflexia</taxon>
        <taxon>Candidatus Moduliflexales</taxon>
        <taxon>Candidatus Moduliflexaceae</taxon>
    </lineage>
</organism>
<feature type="domain" description="PPM-type phosphatase" evidence="5">
    <location>
        <begin position="637"/>
        <end position="830"/>
    </location>
</feature>
<dbReference type="Gene3D" id="3.60.40.10">
    <property type="entry name" value="PPM-type phosphatase domain"/>
    <property type="match status" value="1"/>
</dbReference>
<evidence type="ECO:0000256" key="2">
    <source>
        <dbReference type="ARBA" id="ARBA00023125"/>
    </source>
</evidence>
<dbReference type="InterPro" id="IPR001932">
    <property type="entry name" value="PPM-type_phosphatase-like_dom"/>
</dbReference>
<accession>A0A0S6VV34</accession>
<evidence type="ECO:0000256" key="3">
    <source>
        <dbReference type="ARBA" id="ARBA00023163"/>
    </source>
</evidence>
<keyword evidence="2" id="KW-0238">DNA-binding</keyword>
<dbReference type="GO" id="GO:0003700">
    <property type="term" value="F:DNA-binding transcription factor activity"/>
    <property type="evidence" value="ECO:0007669"/>
    <property type="project" value="TreeGrafter"/>
</dbReference>
<feature type="region of interest" description="Disordered" evidence="4">
    <location>
        <begin position="1"/>
        <end position="20"/>
    </location>
</feature>
<reference evidence="6" key="1">
    <citation type="journal article" date="2015" name="PeerJ">
        <title>First genomic representation of candidate bacterial phylum KSB3 points to enhanced environmental sensing as a trigger of wastewater bulking.</title>
        <authorList>
            <person name="Sekiguchi Y."/>
            <person name="Ohashi A."/>
            <person name="Parks D.H."/>
            <person name="Yamauchi T."/>
            <person name="Tyson G.W."/>
            <person name="Hugenholtz P."/>
        </authorList>
    </citation>
    <scope>NUCLEOTIDE SEQUENCE [LARGE SCALE GENOMIC DNA]</scope>
</reference>
<dbReference type="SMART" id="SM00331">
    <property type="entry name" value="PP2C_SIG"/>
    <property type="match status" value="1"/>
</dbReference>
<dbReference type="CDD" id="cd06267">
    <property type="entry name" value="PBP1_LacI_sugar_binding-like"/>
    <property type="match status" value="1"/>
</dbReference>
<protein>
    <recommendedName>
        <fullName evidence="5">PPM-type phosphatase domain-containing protein</fullName>
    </recommendedName>
</protein>
<dbReference type="EMBL" id="DF820455">
    <property type="protein sequence ID" value="GAK49043.1"/>
    <property type="molecule type" value="Genomic_DNA"/>
</dbReference>
<keyword evidence="7" id="KW-1185">Reference proteome</keyword>